<reference evidence="3 5" key="2">
    <citation type="journal article" date="2014" name="BMC Genomics">
        <title>An improved genome release (version Mt4.0) for the model legume Medicago truncatula.</title>
        <authorList>
            <person name="Tang H."/>
            <person name="Krishnakumar V."/>
            <person name="Bidwell S."/>
            <person name="Rosen B."/>
            <person name="Chan A."/>
            <person name="Zhou S."/>
            <person name="Gentzbittel L."/>
            <person name="Childs K.L."/>
            <person name="Yandell M."/>
            <person name="Gundlach H."/>
            <person name="Mayer K.F."/>
            <person name="Schwartz D.C."/>
            <person name="Town C.D."/>
        </authorList>
    </citation>
    <scope>GENOME REANNOTATION</scope>
    <source>
        <strain evidence="4 5">cv. Jemalong A17</strain>
    </source>
</reference>
<dbReference type="HOGENOM" id="CLU_001561_3_3_1"/>
<protein>
    <submittedName>
        <fullName evidence="3">Disease resistance protein (TIR-NBS-LRR class)</fullName>
    </submittedName>
</protein>
<dbReference type="SUPFAM" id="SSF52200">
    <property type="entry name" value="Toll/Interleukin receptor TIR domain"/>
    <property type="match status" value="1"/>
</dbReference>
<dbReference type="Pfam" id="PF01582">
    <property type="entry name" value="TIR"/>
    <property type="match status" value="1"/>
</dbReference>
<dbReference type="GO" id="GO:0005634">
    <property type="term" value="C:nucleus"/>
    <property type="evidence" value="ECO:0000318"/>
    <property type="project" value="GO_Central"/>
</dbReference>
<accession>G7KKT9</accession>
<dbReference type="GO" id="GO:0007165">
    <property type="term" value="P:signal transduction"/>
    <property type="evidence" value="ECO:0000318"/>
    <property type="project" value="GO_Central"/>
</dbReference>
<dbReference type="EnsemblPlants" id="AES76435">
    <property type="protein sequence ID" value="AES76435"/>
    <property type="gene ID" value="MTR_6g078650"/>
</dbReference>
<dbReference type="InterPro" id="IPR000157">
    <property type="entry name" value="TIR_dom"/>
</dbReference>
<name>G7KKT9_MEDTR</name>
<evidence type="ECO:0000313" key="3">
    <source>
        <dbReference type="EMBL" id="AES76435.1"/>
    </source>
</evidence>
<dbReference type="EMBL" id="CM001222">
    <property type="protein sequence ID" value="AES76435.1"/>
    <property type="molecule type" value="Genomic_DNA"/>
</dbReference>
<dbReference type="Gene3D" id="3.40.50.10140">
    <property type="entry name" value="Toll/interleukin-1 receptor homology (TIR) domain"/>
    <property type="match status" value="1"/>
</dbReference>
<feature type="domain" description="TIR" evidence="2">
    <location>
        <begin position="11"/>
        <end position="134"/>
    </location>
</feature>
<evidence type="ECO:0000313" key="4">
    <source>
        <dbReference type="EnsemblPlants" id="AES76435"/>
    </source>
</evidence>
<keyword evidence="5" id="KW-1185">Reference proteome</keyword>
<dbReference type="PANTHER" id="PTHR32009:SF106">
    <property type="entry name" value="TIR DOMAIN-CONTAINING PROTEIN"/>
    <property type="match status" value="1"/>
</dbReference>
<keyword evidence="1" id="KW-0520">NAD</keyword>
<dbReference type="STRING" id="3880.G7KKT9"/>
<dbReference type="AlphaFoldDB" id="G7KKT9"/>
<sequence length="144" mass="16242">MANLQSSSFSTTYDVFLSFQGHDTCKGFAGDLCKVLSKGRISTFMCDEELFKGDEIPPVLYKVIHESRIAIIVFTANYASSSFWLEVLGHIVENKSYGLILPVFYDVDPFHVLNQSGTSTQLYPLLLNLIRLQQFNPRNLAPKL</sequence>
<dbReference type="InterPro" id="IPR035897">
    <property type="entry name" value="Toll_tir_struct_dom_sf"/>
</dbReference>
<dbReference type="SMART" id="SM00255">
    <property type="entry name" value="TIR"/>
    <property type="match status" value="1"/>
</dbReference>
<evidence type="ECO:0000313" key="5">
    <source>
        <dbReference type="Proteomes" id="UP000002051"/>
    </source>
</evidence>
<dbReference type="PROSITE" id="PS50104">
    <property type="entry name" value="TIR"/>
    <property type="match status" value="1"/>
</dbReference>
<dbReference type="PANTHER" id="PTHR32009">
    <property type="entry name" value="TMV RESISTANCE PROTEIN N-LIKE"/>
    <property type="match status" value="1"/>
</dbReference>
<dbReference type="KEGG" id="mtr:11414657"/>
<reference evidence="4" key="3">
    <citation type="submission" date="2015-04" db="UniProtKB">
        <authorList>
            <consortium name="EnsemblPlants"/>
        </authorList>
    </citation>
    <scope>IDENTIFICATION</scope>
    <source>
        <strain evidence="4">cv. Jemalong A17</strain>
    </source>
</reference>
<evidence type="ECO:0000259" key="2">
    <source>
        <dbReference type="PROSITE" id="PS50104"/>
    </source>
</evidence>
<proteinExistence type="predicted"/>
<evidence type="ECO:0000256" key="1">
    <source>
        <dbReference type="ARBA" id="ARBA00023027"/>
    </source>
</evidence>
<dbReference type="PaxDb" id="3880-AES76435"/>
<reference evidence="3 5" key="1">
    <citation type="journal article" date="2011" name="Nature">
        <title>The Medicago genome provides insight into the evolution of rhizobial symbioses.</title>
        <authorList>
            <person name="Young N.D."/>
            <person name="Debelle F."/>
            <person name="Oldroyd G.E."/>
            <person name="Geurts R."/>
            <person name="Cannon S.B."/>
            <person name="Udvardi M.K."/>
            <person name="Benedito V.A."/>
            <person name="Mayer K.F."/>
            <person name="Gouzy J."/>
            <person name="Schoof H."/>
            <person name="Van de Peer Y."/>
            <person name="Proost S."/>
            <person name="Cook D.R."/>
            <person name="Meyers B.C."/>
            <person name="Spannagl M."/>
            <person name="Cheung F."/>
            <person name="De Mita S."/>
            <person name="Krishnakumar V."/>
            <person name="Gundlach H."/>
            <person name="Zhou S."/>
            <person name="Mudge J."/>
            <person name="Bharti A.K."/>
            <person name="Murray J.D."/>
            <person name="Naoumkina M.A."/>
            <person name="Rosen B."/>
            <person name="Silverstein K.A."/>
            <person name="Tang H."/>
            <person name="Rombauts S."/>
            <person name="Zhao P.X."/>
            <person name="Zhou P."/>
            <person name="Barbe V."/>
            <person name="Bardou P."/>
            <person name="Bechner M."/>
            <person name="Bellec A."/>
            <person name="Berger A."/>
            <person name="Berges H."/>
            <person name="Bidwell S."/>
            <person name="Bisseling T."/>
            <person name="Choisne N."/>
            <person name="Couloux A."/>
            <person name="Denny R."/>
            <person name="Deshpande S."/>
            <person name="Dai X."/>
            <person name="Doyle J.J."/>
            <person name="Dudez A.M."/>
            <person name="Farmer A.D."/>
            <person name="Fouteau S."/>
            <person name="Franken C."/>
            <person name="Gibelin C."/>
            <person name="Gish J."/>
            <person name="Goldstein S."/>
            <person name="Gonzalez A.J."/>
            <person name="Green P.J."/>
            <person name="Hallab A."/>
            <person name="Hartog M."/>
            <person name="Hua A."/>
            <person name="Humphray S.J."/>
            <person name="Jeong D.H."/>
            <person name="Jing Y."/>
            <person name="Jocker A."/>
            <person name="Kenton S.M."/>
            <person name="Kim D.J."/>
            <person name="Klee K."/>
            <person name="Lai H."/>
            <person name="Lang C."/>
            <person name="Lin S."/>
            <person name="Macmil S.L."/>
            <person name="Magdelenat G."/>
            <person name="Matthews L."/>
            <person name="McCorrison J."/>
            <person name="Monaghan E.L."/>
            <person name="Mun J.H."/>
            <person name="Najar F.Z."/>
            <person name="Nicholson C."/>
            <person name="Noirot C."/>
            <person name="O'Bleness M."/>
            <person name="Paule C.R."/>
            <person name="Poulain J."/>
            <person name="Prion F."/>
            <person name="Qin B."/>
            <person name="Qu C."/>
            <person name="Retzel E.F."/>
            <person name="Riddle C."/>
            <person name="Sallet E."/>
            <person name="Samain S."/>
            <person name="Samson N."/>
            <person name="Sanders I."/>
            <person name="Saurat O."/>
            <person name="Scarpelli C."/>
            <person name="Schiex T."/>
            <person name="Segurens B."/>
            <person name="Severin A.J."/>
            <person name="Sherrier D.J."/>
            <person name="Shi R."/>
            <person name="Sims S."/>
            <person name="Singer S.R."/>
            <person name="Sinharoy S."/>
            <person name="Sterck L."/>
            <person name="Viollet A."/>
            <person name="Wang B.B."/>
            <person name="Wang K."/>
            <person name="Wang M."/>
            <person name="Wang X."/>
            <person name="Warfsmann J."/>
            <person name="Weissenbach J."/>
            <person name="White D.D."/>
            <person name="White J.D."/>
            <person name="Wiley G.B."/>
            <person name="Wincker P."/>
            <person name="Xing Y."/>
            <person name="Yang L."/>
            <person name="Yao Z."/>
            <person name="Ying F."/>
            <person name="Zhai J."/>
            <person name="Zhou L."/>
            <person name="Zuber A."/>
            <person name="Denarie J."/>
            <person name="Dixon R.A."/>
            <person name="May G.D."/>
            <person name="Schwartz D.C."/>
            <person name="Rogers J."/>
            <person name="Quetier F."/>
            <person name="Town C.D."/>
            <person name="Roe B.A."/>
        </authorList>
    </citation>
    <scope>NUCLEOTIDE SEQUENCE [LARGE SCALE GENOMIC DNA]</scope>
    <source>
        <strain evidence="3">A17</strain>
        <strain evidence="4 5">cv. Jemalong A17</strain>
    </source>
</reference>
<gene>
    <name evidence="4" type="primary">11414657</name>
    <name evidence="3" type="ordered locus">MTR_6g078650</name>
</gene>
<dbReference type="Proteomes" id="UP000002051">
    <property type="component" value="Chromosome 6"/>
</dbReference>
<dbReference type="OrthoDB" id="1678688at2759"/>
<organism evidence="3 5">
    <name type="scientific">Medicago truncatula</name>
    <name type="common">Barrel medic</name>
    <name type="synonym">Medicago tribuloides</name>
    <dbReference type="NCBI Taxonomy" id="3880"/>
    <lineage>
        <taxon>Eukaryota</taxon>
        <taxon>Viridiplantae</taxon>
        <taxon>Streptophyta</taxon>
        <taxon>Embryophyta</taxon>
        <taxon>Tracheophyta</taxon>
        <taxon>Spermatophyta</taxon>
        <taxon>Magnoliopsida</taxon>
        <taxon>eudicotyledons</taxon>
        <taxon>Gunneridae</taxon>
        <taxon>Pentapetalae</taxon>
        <taxon>rosids</taxon>
        <taxon>fabids</taxon>
        <taxon>Fabales</taxon>
        <taxon>Fabaceae</taxon>
        <taxon>Papilionoideae</taxon>
        <taxon>50 kb inversion clade</taxon>
        <taxon>NPAAA clade</taxon>
        <taxon>Hologalegina</taxon>
        <taxon>IRL clade</taxon>
        <taxon>Trifolieae</taxon>
        <taxon>Medicago</taxon>
    </lineage>
</organism>